<feature type="signal peptide" evidence="2">
    <location>
        <begin position="1"/>
        <end position="22"/>
    </location>
</feature>
<protein>
    <recommendedName>
        <fullName evidence="5">Secreted protein</fullName>
    </recommendedName>
</protein>
<keyword evidence="4" id="KW-1185">Reference proteome</keyword>
<reference evidence="4" key="1">
    <citation type="journal article" date="2015" name="Nat. Genet.">
        <title>The genome and transcriptome of the zoonotic hookworm Ancylostoma ceylanicum identify infection-specific gene families.</title>
        <authorList>
            <person name="Schwarz E.M."/>
            <person name="Hu Y."/>
            <person name="Antoshechkin I."/>
            <person name="Miller M.M."/>
            <person name="Sternberg P.W."/>
            <person name="Aroian R.V."/>
        </authorList>
    </citation>
    <scope>NUCLEOTIDE SEQUENCE</scope>
    <source>
        <strain evidence="4">HY135</strain>
    </source>
</reference>
<keyword evidence="1" id="KW-0812">Transmembrane</keyword>
<evidence type="ECO:0000256" key="2">
    <source>
        <dbReference type="SAM" id="SignalP"/>
    </source>
</evidence>
<dbReference type="EMBL" id="JARK01001347">
    <property type="protein sequence ID" value="EYC25848.1"/>
    <property type="molecule type" value="Genomic_DNA"/>
</dbReference>
<proteinExistence type="predicted"/>
<keyword evidence="2" id="KW-0732">Signal</keyword>
<name>A0A016VGG4_9BILA</name>
<dbReference type="AlphaFoldDB" id="A0A016VGG4"/>
<organism evidence="3 4">
    <name type="scientific">Ancylostoma ceylanicum</name>
    <dbReference type="NCBI Taxonomy" id="53326"/>
    <lineage>
        <taxon>Eukaryota</taxon>
        <taxon>Metazoa</taxon>
        <taxon>Ecdysozoa</taxon>
        <taxon>Nematoda</taxon>
        <taxon>Chromadorea</taxon>
        <taxon>Rhabditida</taxon>
        <taxon>Rhabditina</taxon>
        <taxon>Rhabditomorpha</taxon>
        <taxon>Strongyloidea</taxon>
        <taxon>Ancylostomatidae</taxon>
        <taxon>Ancylostomatinae</taxon>
        <taxon>Ancylostoma</taxon>
    </lineage>
</organism>
<keyword evidence="1" id="KW-1133">Transmembrane helix</keyword>
<accession>A0A016VGG4</accession>
<evidence type="ECO:0000256" key="1">
    <source>
        <dbReference type="SAM" id="Phobius"/>
    </source>
</evidence>
<evidence type="ECO:0000313" key="3">
    <source>
        <dbReference type="EMBL" id="EYC25848.1"/>
    </source>
</evidence>
<sequence length="70" mass="7905">MHHLCLPSRIFLFLFRISLVATISTLPLYSFSHWLESSFWTGTATGCGLKRSHDSCQPVEHVVANVLELC</sequence>
<keyword evidence="1" id="KW-0472">Membrane</keyword>
<gene>
    <name evidence="3" type="primary">Acey_s0011.g1420</name>
    <name evidence="3" type="ORF">Y032_0011g1420</name>
</gene>
<evidence type="ECO:0008006" key="5">
    <source>
        <dbReference type="Google" id="ProtNLM"/>
    </source>
</evidence>
<dbReference type="Proteomes" id="UP000024635">
    <property type="component" value="Unassembled WGS sequence"/>
</dbReference>
<feature type="transmembrane region" description="Helical" evidence="1">
    <location>
        <begin position="12"/>
        <end position="31"/>
    </location>
</feature>
<comment type="caution">
    <text evidence="3">The sequence shown here is derived from an EMBL/GenBank/DDBJ whole genome shotgun (WGS) entry which is preliminary data.</text>
</comment>
<feature type="chain" id="PRO_5001493496" description="Secreted protein" evidence="2">
    <location>
        <begin position="23"/>
        <end position="70"/>
    </location>
</feature>
<evidence type="ECO:0000313" key="4">
    <source>
        <dbReference type="Proteomes" id="UP000024635"/>
    </source>
</evidence>